<reference evidence="2 3" key="1">
    <citation type="submission" date="2019-02" db="EMBL/GenBank/DDBJ databases">
        <title>Deep-cultivation of Planctomycetes and their phenomic and genomic characterization uncovers novel biology.</title>
        <authorList>
            <person name="Wiegand S."/>
            <person name="Jogler M."/>
            <person name="Boedeker C."/>
            <person name="Pinto D."/>
            <person name="Vollmers J."/>
            <person name="Rivas-Marin E."/>
            <person name="Kohn T."/>
            <person name="Peeters S.H."/>
            <person name="Heuer A."/>
            <person name="Rast P."/>
            <person name="Oberbeckmann S."/>
            <person name="Bunk B."/>
            <person name="Jeske O."/>
            <person name="Meyerdierks A."/>
            <person name="Storesund J.E."/>
            <person name="Kallscheuer N."/>
            <person name="Luecker S."/>
            <person name="Lage O.M."/>
            <person name="Pohl T."/>
            <person name="Merkel B.J."/>
            <person name="Hornburger P."/>
            <person name="Mueller R.-W."/>
            <person name="Bruemmer F."/>
            <person name="Labrenz M."/>
            <person name="Spormann A.M."/>
            <person name="Op den Camp H."/>
            <person name="Overmann J."/>
            <person name="Amann R."/>
            <person name="Jetten M.S.M."/>
            <person name="Mascher T."/>
            <person name="Medema M.H."/>
            <person name="Devos D.P."/>
            <person name="Kaster A.-K."/>
            <person name="Ovreas L."/>
            <person name="Rohde M."/>
            <person name="Galperin M.Y."/>
            <person name="Jogler C."/>
        </authorList>
    </citation>
    <scope>NUCLEOTIDE SEQUENCE [LARGE SCALE GENOMIC DNA]</scope>
    <source>
        <strain evidence="2 3">ETA_A8</strain>
    </source>
</reference>
<dbReference type="AlphaFoldDB" id="A0A517YL73"/>
<feature type="region of interest" description="Disordered" evidence="1">
    <location>
        <begin position="85"/>
        <end position="107"/>
    </location>
</feature>
<dbReference type="Proteomes" id="UP000315017">
    <property type="component" value="Chromosome"/>
</dbReference>
<protein>
    <submittedName>
        <fullName evidence="2">Uncharacterized protein</fullName>
    </submittedName>
</protein>
<keyword evidence="3" id="KW-1185">Reference proteome</keyword>
<feature type="compositionally biased region" description="Polar residues" evidence="1">
    <location>
        <begin position="89"/>
        <end position="101"/>
    </location>
</feature>
<organism evidence="2 3">
    <name type="scientific">Anatilimnocola aggregata</name>
    <dbReference type="NCBI Taxonomy" id="2528021"/>
    <lineage>
        <taxon>Bacteria</taxon>
        <taxon>Pseudomonadati</taxon>
        <taxon>Planctomycetota</taxon>
        <taxon>Planctomycetia</taxon>
        <taxon>Pirellulales</taxon>
        <taxon>Pirellulaceae</taxon>
        <taxon>Anatilimnocola</taxon>
    </lineage>
</organism>
<gene>
    <name evidence="2" type="ORF">ETAA8_61030</name>
</gene>
<evidence type="ECO:0000313" key="3">
    <source>
        <dbReference type="Proteomes" id="UP000315017"/>
    </source>
</evidence>
<accession>A0A517YL73</accession>
<dbReference type="KEGG" id="aagg:ETAA8_61030"/>
<evidence type="ECO:0000313" key="2">
    <source>
        <dbReference type="EMBL" id="QDU30950.1"/>
    </source>
</evidence>
<sequence>MPANLDPYAVAPPVHIKAKPIRIATGKPVAKPSPTPAVQAADYSAVKVAAAVEVETVSLTIGDDEPPAPPQLLPISTVATSPVKYSPAKHSTASHYDNSIPVNPLRR</sequence>
<evidence type="ECO:0000256" key="1">
    <source>
        <dbReference type="SAM" id="MobiDB-lite"/>
    </source>
</evidence>
<name>A0A517YL73_9BACT</name>
<dbReference type="EMBL" id="CP036274">
    <property type="protein sequence ID" value="QDU30950.1"/>
    <property type="molecule type" value="Genomic_DNA"/>
</dbReference>
<proteinExistence type="predicted"/>